<name>A0A9D4QIF3_DREPO</name>
<evidence type="ECO:0000313" key="2">
    <source>
        <dbReference type="Proteomes" id="UP000828390"/>
    </source>
</evidence>
<dbReference type="AlphaFoldDB" id="A0A9D4QIF3"/>
<reference evidence="1" key="2">
    <citation type="submission" date="2020-11" db="EMBL/GenBank/DDBJ databases">
        <authorList>
            <person name="McCartney M.A."/>
            <person name="Auch B."/>
            <person name="Kono T."/>
            <person name="Mallez S."/>
            <person name="Becker A."/>
            <person name="Gohl D.M."/>
            <person name="Silverstein K.A.T."/>
            <person name="Koren S."/>
            <person name="Bechman K.B."/>
            <person name="Herman A."/>
            <person name="Abrahante J.E."/>
            <person name="Garbe J."/>
        </authorList>
    </citation>
    <scope>NUCLEOTIDE SEQUENCE</scope>
    <source>
        <strain evidence="1">Duluth1</strain>
        <tissue evidence="1">Whole animal</tissue>
    </source>
</reference>
<organism evidence="1 2">
    <name type="scientific">Dreissena polymorpha</name>
    <name type="common">Zebra mussel</name>
    <name type="synonym">Mytilus polymorpha</name>
    <dbReference type="NCBI Taxonomy" id="45954"/>
    <lineage>
        <taxon>Eukaryota</taxon>
        <taxon>Metazoa</taxon>
        <taxon>Spiralia</taxon>
        <taxon>Lophotrochozoa</taxon>
        <taxon>Mollusca</taxon>
        <taxon>Bivalvia</taxon>
        <taxon>Autobranchia</taxon>
        <taxon>Heteroconchia</taxon>
        <taxon>Euheterodonta</taxon>
        <taxon>Imparidentia</taxon>
        <taxon>Neoheterodontei</taxon>
        <taxon>Myida</taxon>
        <taxon>Dreissenoidea</taxon>
        <taxon>Dreissenidae</taxon>
        <taxon>Dreissena</taxon>
    </lineage>
</organism>
<accession>A0A9D4QIF3</accession>
<proteinExistence type="predicted"/>
<dbReference type="Proteomes" id="UP000828390">
    <property type="component" value="Unassembled WGS sequence"/>
</dbReference>
<protein>
    <submittedName>
        <fullName evidence="1">Uncharacterized protein</fullName>
    </submittedName>
</protein>
<sequence length="59" mass="6812">MIITGSTEDIHLENIETVLHKLEEYNILTNVNSSREKLSSAVMKLMKMGYTKQKTKSKR</sequence>
<dbReference type="EMBL" id="JAIWYP010000004">
    <property type="protein sequence ID" value="KAH3833083.1"/>
    <property type="molecule type" value="Genomic_DNA"/>
</dbReference>
<comment type="caution">
    <text evidence="1">The sequence shown here is derived from an EMBL/GenBank/DDBJ whole genome shotgun (WGS) entry which is preliminary data.</text>
</comment>
<keyword evidence="2" id="KW-1185">Reference proteome</keyword>
<reference evidence="1" key="1">
    <citation type="journal article" date="2019" name="bioRxiv">
        <title>The Genome of the Zebra Mussel, Dreissena polymorpha: A Resource for Invasive Species Research.</title>
        <authorList>
            <person name="McCartney M.A."/>
            <person name="Auch B."/>
            <person name="Kono T."/>
            <person name="Mallez S."/>
            <person name="Zhang Y."/>
            <person name="Obille A."/>
            <person name="Becker A."/>
            <person name="Abrahante J.E."/>
            <person name="Garbe J."/>
            <person name="Badalamenti J.P."/>
            <person name="Herman A."/>
            <person name="Mangelson H."/>
            <person name="Liachko I."/>
            <person name="Sullivan S."/>
            <person name="Sone E.D."/>
            <person name="Koren S."/>
            <person name="Silverstein K.A.T."/>
            <person name="Beckman K.B."/>
            <person name="Gohl D.M."/>
        </authorList>
    </citation>
    <scope>NUCLEOTIDE SEQUENCE</scope>
    <source>
        <strain evidence="1">Duluth1</strain>
        <tissue evidence="1">Whole animal</tissue>
    </source>
</reference>
<evidence type="ECO:0000313" key="1">
    <source>
        <dbReference type="EMBL" id="KAH3833083.1"/>
    </source>
</evidence>
<gene>
    <name evidence="1" type="ORF">DPMN_106384</name>
</gene>